<accession>A0ABX8AT99</accession>
<evidence type="ECO:0008006" key="3">
    <source>
        <dbReference type="Google" id="ProtNLM"/>
    </source>
</evidence>
<protein>
    <recommendedName>
        <fullName evidence="3">Flagellar FliJ protein</fullName>
    </recommendedName>
</protein>
<evidence type="ECO:0000313" key="2">
    <source>
        <dbReference type="Proteomes" id="UP000680706"/>
    </source>
</evidence>
<organism evidence="1 2">
    <name type="scientific">Pseudovibrio brasiliensis</name>
    <dbReference type="NCBI Taxonomy" id="1898042"/>
    <lineage>
        <taxon>Bacteria</taxon>
        <taxon>Pseudomonadati</taxon>
        <taxon>Pseudomonadota</taxon>
        <taxon>Alphaproteobacteria</taxon>
        <taxon>Hyphomicrobiales</taxon>
        <taxon>Stappiaceae</taxon>
        <taxon>Pseudovibrio</taxon>
    </lineage>
</organism>
<sequence>MDKARVIRLRRIMKVQEQKEQMIKYDIAVLDNEIQRCDEEEGKLVSHWGQHEGELREVMNRAISRRLDANNRSKSLKQRQKNELLEKLLDQKRQTNMTEKHHDKALVSYHRTEEKKVLQEIAELHADTSKVRSR</sequence>
<proteinExistence type="predicted"/>
<dbReference type="EMBL" id="CP074126">
    <property type="protein sequence ID" value="QUS57452.1"/>
    <property type="molecule type" value="Genomic_DNA"/>
</dbReference>
<evidence type="ECO:0000313" key="1">
    <source>
        <dbReference type="EMBL" id="QUS57452.1"/>
    </source>
</evidence>
<dbReference type="Proteomes" id="UP000680706">
    <property type="component" value="Chromosome"/>
</dbReference>
<dbReference type="RefSeq" id="WP_075698952.1">
    <property type="nucleotide sequence ID" value="NZ_CP074126.1"/>
</dbReference>
<keyword evidence="2" id="KW-1185">Reference proteome</keyword>
<gene>
    <name evidence="1" type="ORF">KGB56_08725</name>
</gene>
<reference evidence="1 2" key="1">
    <citation type="journal article" date="2021" name="Angew. Chem. Int. Ed. Engl.">
        <title>A novel family of nonribosomal peptides modulate collective behavior in Pseudovibrio bacteria isolated from marine sponges.</title>
        <authorList>
            <person name="Ioca L.P."/>
            <person name="Dai Y."/>
            <person name="Kunakom S."/>
            <person name="Diaz-Espinosa J."/>
            <person name="Krunic A."/>
            <person name="Crnkovic C.M."/>
            <person name="Orjala J."/>
            <person name="Sanchez L.M."/>
            <person name="Ferreira A.G."/>
            <person name="Berlinck R.G.S."/>
            <person name="Eustaquio A.S."/>
        </authorList>
    </citation>
    <scope>NUCLEOTIDE SEQUENCE [LARGE SCALE GENOMIC DNA]</scope>
    <source>
        <strain evidence="1 2">Ab134</strain>
    </source>
</reference>
<name>A0ABX8AT99_9HYPH</name>